<protein>
    <submittedName>
        <fullName evidence="5">Uncharacterized protein</fullName>
    </submittedName>
</protein>
<dbReference type="OrthoDB" id="1867012at2759"/>
<dbReference type="eggNOG" id="ENOG502SPS3">
    <property type="taxonomic scope" value="Eukaryota"/>
</dbReference>
<evidence type="ECO:0000256" key="4">
    <source>
        <dbReference type="SAM" id="Phobius"/>
    </source>
</evidence>
<dbReference type="AlphaFoldDB" id="L0AXA1"/>
<organism evidence="5 6">
    <name type="scientific">Theileria equi strain WA</name>
    <dbReference type="NCBI Taxonomy" id="1537102"/>
    <lineage>
        <taxon>Eukaryota</taxon>
        <taxon>Sar</taxon>
        <taxon>Alveolata</taxon>
        <taxon>Apicomplexa</taxon>
        <taxon>Aconoidasida</taxon>
        <taxon>Piroplasmida</taxon>
        <taxon>Theileriidae</taxon>
        <taxon>Theileria</taxon>
    </lineage>
</organism>
<dbReference type="GeneID" id="15806162"/>
<keyword evidence="2" id="KW-0689">Ribosomal protein</keyword>
<dbReference type="Proteomes" id="UP000031512">
    <property type="component" value="Chromosome 1"/>
</dbReference>
<dbReference type="KEGG" id="beq:BEWA_025000"/>
<sequence>MPYSSLYIYTLVMSLFYTSLGGIPKSFSLIANFQRLQLRYKTVKVSAYKRTSRSSPTGQTVKAHIGIKKLSAEYVRPGDLLVKQRKYIAHNPNVTRNRHFKIYPGENVRVAPKTTSLFSLVSGRVKYTHDVLKDVKIVNVLPEPPDELLREDLWRYRTEHVTSLQDNCALVWRRIKSAYYMSDRYPLLNPPTKPPPRPKFFSKDDQWENPLYGDVPLNYRFPPKLNTSKYMYMLQLVAKVLSK</sequence>
<evidence type="ECO:0000256" key="1">
    <source>
        <dbReference type="ARBA" id="ARBA00010797"/>
    </source>
</evidence>
<dbReference type="PANTHER" id="PTHR15893:SF0">
    <property type="entry name" value="LARGE RIBOSOMAL SUBUNIT PROTEIN BL27M"/>
    <property type="match status" value="1"/>
</dbReference>
<dbReference type="PANTHER" id="PTHR15893">
    <property type="entry name" value="RIBOSOMAL PROTEIN L27"/>
    <property type="match status" value="1"/>
</dbReference>
<dbReference type="Gene3D" id="2.40.50.100">
    <property type="match status" value="1"/>
</dbReference>
<dbReference type="InterPro" id="IPR001684">
    <property type="entry name" value="Ribosomal_bL27"/>
</dbReference>
<dbReference type="GO" id="GO:0005762">
    <property type="term" value="C:mitochondrial large ribosomal subunit"/>
    <property type="evidence" value="ECO:0007669"/>
    <property type="project" value="TreeGrafter"/>
</dbReference>
<feature type="transmembrane region" description="Helical" evidence="4">
    <location>
        <begin position="6"/>
        <end position="31"/>
    </location>
</feature>
<evidence type="ECO:0000256" key="2">
    <source>
        <dbReference type="ARBA" id="ARBA00022980"/>
    </source>
</evidence>
<keyword evidence="4" id="KW-0472">Membrane</keyword>
<name>L0AXA1_THEEQ</name>
<dbReference type="RefSeq" id="XP_004829317.1">
    <property type="nucleotide sequence ID" value="XM_004829260.1"/>
</dbReference>
<keyword evidence="6" id="KW-1185">Reference proteome</keyword>
<accession>L0AXA1</accession>
<dbReference type="EMBL" id="CP001669">
    <property type="protein sequence ID" value="AFZ79651.1"/>
    <property type="molecule type" value="Genomic_DNA"/>
</dbReference>
<dbReference type="Pfam" id="PF01016">
    <property type="entry name" value="Ribosomal_L27"/>
    <property type="match status" value="1"/>
</dbReference>
<dbReference type="GO" id="GO:0006412">
    <property type="term" value="P:translation"/>
    <property type="evidence" value="ECO:0007669"/>
    <property type="project" value="InterPro"/>
</dbReference>
<evidence type="ECO:0000313" key="6">
    <source>
        <dbReference type="Proteomes" id="UP000031512"/>
    </source>
</evidence>
<dbReference type="VEuPathDB" id="PiroplasmaDB:BEWA_025000"/>
<keyword evidence="3" id="KW-0687">Ribonucleoprotein</keyword>
<gene>
    <name evidence="5" type="ORF">BEWA_025000</name>
</gene>
<evidence type="ECO:0000313" key="5">
    <source>
        <dbReference type="EMBL" id="AFZ79651.1"/>
    </source>
</evidence>
<keyword evidence="4" id="KW-0812">Transmembrane</keyword>
<proteinExistence type="inferred from homology"/>
<comment type="similarity">
    <text evidence="1">Belongs to the bacterial ribosomal protein bL27 family.</text>
</comment>
<keyword evidence="4" id="KW-1133">Transmembrane helix</keyword>
<reference evidence="5 6" key="1">
    <citation type="journal article" date="2012" name="BMC Genomics">
        <title>Comparative genomic analysis and phylogenetic position of Theileria equi.</title>
        <authorList>
            <person name="Kappmeyer L.S."/>
            <person name="Thiagarajan M."/>
            <person name="Herndon D.R."/>
            <person name="Ramsay J.D."/>
            <person name="Caler E."/>
            <person name="Djikeng A."/>
            <person name="Gillespie J.J."/>
            <person name="Lau A.O."/>
            <person name="Roalson E.H."/>
            <person name="Silva J.C."/>
            <person name="Silva M.G."/>
            <person name="Suarez C.E."/>
            <person name="Ueti M.W."/>
            <person name="Nene V.M."/>
            <person name="Mealey R.H."/>
            <person name="Knowles D.P."/>
            <person name="Brayton K.A."/>
        </authorList>
    </citation>
    <scope>NUCLEOTIDE SEQUENCE [LARGE SCALE GENOMIC DNA]</scope>
    <source>
        <strain evidence="5 6">WA</strain>
    </source>
</reference>
<dbReference type="GO" id="GO:0003735">
    <property type="term" value="F:structural constituent of ribosome"/>
    <property type="evidence" value="ECO:0007669"/>
    <property type="project" value="InterPro"/>
</dbReference>
<evidence type="ECO:0000256" key="3">
    <source>
        <dbReference type="ARBA" id="ARBA00023274"/>
    </source>
</evidence>
<dbReference type="SUPFAM" id="SSF110324">
    <property type="entry name" value="Ribosomal L27 protein-like"/>
    <property type="match status" value="1"/>
</dbReference>